<dbReference type="OrthoDB" id="3820382at2"/>
<dbReference type="SUPFAM" id="SSF52540">
    <property type="entry name" value="P-loop containing nucleoside triphosphate hydrolases"/>
    <property type="match status" value="1"/>
</dbReference>
<dbReference type="InterPro" id="IPR027417">
    <property type="entry name" value="P-loop_NTPase"/>
</dbReference>
<evidence type="ECO:0000313" key="1">
    <source>
        <dbReference type="EMBL" id="PRX52884.1"/>
    </source>
</evidence>
<dbReference type="Gene3D" id="3.40.50.300">
    <property type="entry name" value="P-loop containing nucleotide triphosphate hydrolases"/>
    <property type="match status" value="1"/>
</dbReference>
<keyword evidence="2" id="KW-1185">Reference proteome</keyword>
<keyword evidence="1" id="KW-0418">Kinase</keyword>
<sequence length="223" mass="24961">MTARGHDDVPDDVLRERLRHVHWIGGGSGAGKSTVARRLAGRHGMRVYDTDAAMPDHARRLPADRAPHLGRFAAMDMDERWVTRSPAEMLDTFHWYHGEGFELIVEDLLTLPADRPVLAEGFRLLPALVRPLLADVDQAAWLLPTPAFRRAVFDGRGGPDWSFLARTGDPRRALRNVLERDALFTDRLAGQIRRLGLHGIEVAVGDAEDDLVRRVAVTFGLER</sequence>
<organism evidence="1 2">
    <name type="scientific">Nonomuraea fuscirosea</name>
    <dbReference type="NCBI Taxonomy" id="1291556"/>
    <lineage>
        <taxon>Bacteria</taxon>
        <taxon>Bacillati</taxon>
        <taxon>Actinomycetota</taxon>
        <taxon>Actinomycetes</taxon>
        <taxon>Streptosporangiales</taxon>
        <taxon>Streptosporangiaceae</taxon>
        <taxon>Nonomuraea</taxon>
    </lineage>
</organism>
<dbReference type="EMBL" id="PVNG01000029">
    <property type="protein sequence ID" value="PRX52884.1"/>
    <property type="molecule type" value="Genomic_DNA"/>
</dbReference>
<accession>A0A2T0M5W6</accession>
<protein>
    <submittedName>
        <fullName evidence="1">Shikimate kinase</fullName>
    </submittedName>
</protein>
<proteinExistence type="predicted"/>
<keyword evidence="1" id="KW-0808">Transferase</keyword>
<gene>
    <name evidence="1" type="ORF">B0I32_1292</name>
</gene>
<name>A0A2T0M5W6_9ACTN</name>
<comment type="caution">
    <text evidence="1">The sequence shown here is derived from an EMBL/GenBank/DDBJ whole genome shotgun (WGS) entry which is preliminary data.</text>
</comment>
<dbReference type="GO" id="GO:0016301">
    <property type="term" value="F:kinase activity"/>
    <property type="evidence" value="ECO:0007669"/>
    <property type="project" value="UniProtKB-KW"/>
</dbReference>
<dbReference type="AlphaFoldDB" id="A0A2T0M5W6"/>
<dbReference type="Proteomes" id="UP000238312">
    <property type="component" value="Unassembled WGS sequence"/>
</dbReference>
<reference evidence="1 2" key="1">
    <citation type="submission" date="2018-03" db="EMBL/GenBank/DDBJ databases">
        <title>Genomic Encyclopedia of Type Strains, Phase III (KMG-III): the genomes of soil and plant-associated and newly described type strains.</title>
        <authorList>
            <person name="Whitman W."/>
        </authorList>
    </citation>
    <scope>NUCLEOTIDE SEQUENCE [LARGE SCALE GENOMIC DNA]</scope>
    <source>
        <strain evidence="1 2">CGMCC 4.7104</strain>
    </source>
</reference>
<evidence type="ECO:0000313" key="2">
    <source>
        <dbReference type="Proteomes" id="UP000238312"/>
    </source>
</evidence>
<dbReference type="RefSeq" id="WP_106251099.1">
    <property type="nucleotide sequence ID" value="NZ_PVNG01000029.1"/>
</dbReference>